<dbReference type="InterPro" id="IPR036052">
    <property type="entry name" value="TrpB-like_PALP_sf"/>
</dbReference>
<dbReference type="GO" id="GO:0000287">
    <property type="term" value="F:magnesium ion binding"/>
    <property type="evidence" value="ECO:0007669"/>
    <property type="project" value="TreeGrafter"/>
</dbReference>
<name>A0AAE1C0J6_9PEZI</name>
<dbReference type="GO" id="GO:0070179">
    <property type="term" value="P:D-serine biosynthetic process"/>
    <property type="evidence" value="ECO:0007669"/>
    <property type="project" value="TreeGrafter"/>
</dbReference>
<evidence type="ECO:0000259" key="4">
    <source>
        <dbReference type="Pfam" id="PF00291"/>
    </source>
</evidence>
<comment type="caution">
    <text evidence="5">The sequence shown here is derived from an EMBL/GenBank/DDBJ whole genome shotgun (WGS) entry which is preliminary data.</text>
</comment>
<keyword evidence="6" id="KW-1185">Reference proteome</keyword>
<dbReference type="EMBL" id="JAUTXT010000022">
    <property type="protein sequence ID" value="KAK3673989.1"/>
    <property type="molecule type" value="Genomic_DNA"/>
</dbReference>
<dbReference type="GO" id="GO:0030378">
    <property type="term" value="F:serine racemase activity"/>
    <property type="evidence" value="ECO:0007669"/>
    <property type="project" value="TreeGrafter"/>
</dbReference>
<dbReference type="Pfam" id="PF00291">
    <property type="entry name" value="PALP"/>
    <property type="match status" value="1"/>
</dbReference>
<evidence type="ECO:0000256" key="3">
    <source>
        <dbReference type="ARBA" id="ARBA00022898"/>
    </source>
</evidence>
<dbReference type="GO" id="GO:0003941">
    <property type="term" value="F:L-serine ammonia-lyase activity"/>
    <property type="evidence" value="ECO:0007669"/>
    <property type="project" value="TreeGrafter"/>
</dbReference>
<sequence length="361" mass="38320">MISTPTLNIQAIRQAHSIIRESAYRTPVLVCPALPKAVSTALTAHDDEPSKQAPIEIYLKCENFQRAGSFKFRGAYHFLSQLSDVSLCAGVVSYSTGNHATALTVAATILSKTKNFPIPVTIVMTWTASPVKIDTIRRLGGTVIQHGPTLVECMQIAEAFQLETGATLLPQGHPWIATGQGTVMLEFQEQMKELGCGGIDVVIVPSAGGGLLAGTAVVCHDSGSNIRVFGTEPSTGGANLALARLSGEQVTSITGTTIADGLRLTTAACNWQYVKDPAFVQGVFQVHDWQIRHALACLVEELKFMAEPSSAVPLAALLFNEDLQDALRSMNRGMPIKVGLVLTGGNISLDALRALLEGGEG</sequence>
<dbReference type="Proteomes" id="UP001274830">
    <property type="component" value="Unassembled WGS sequence"/>
</dbReference>
<accession>A0AAE1C0J6</accession>
<evidence type="ECO:0000256" key="1">
    <source>
        <dbReference type="ARBA" id="ARBA00001933"/>
    </source>
</evidence>
<evidence type="ECO:0000313" key="6">
    <source>
        <dbReference type="Proteomes" id="UP001274830"/>
    </source>
</evidence>
<evidence type="ECO:0000313" key="5">
    <source>
        <dbReference type="EMBL" id="KAK3673989.1"/>
    </source>
</evidence>
<reference evidence="5" key="1">
    <citation type="submission" date="2023-07" db="EMBL/GenBank/DDBJ databases">
        <title>Black Yeasts Isolated from many extreme environments.</title>
        <authorList>
            <person name="Coleine C."/>
            <person name="Stajich J.E."/>
            <person name="Selbmann L."/>
        </authorList>
    </citation>
    <scope>NUCLEOTIDE SEQUENCE</scope>
    <source>
        <strain evidence="5">CCFEE 5485</strain>
    </source>
</reference>
<keyword evidence="3" id="KW-0663">Pyridoxal phosphate</keyword>
<dbReference type="InterPro" id="IPR001926">
    <property type="entry name" value="TrpB-like_PALP"/>
</dbReference>
<organism evidence="5 6">
    <name type="scientific">Recurvomyces mirabilis</name>
    <dbReference type="NCBI Taxonomy" id="574656"/>
    <lineage>
        <taxon>Eukaryota</taxon>
        <taxon>Fungi</taxon>
        <taxon>Dikarya</taxon>
        <taxon>Ascomycota</taxon>
        <taxon>Pezizomycotina</taxon>
        <taxon>Dothideomycetes</taxon>
        <taxon>Dothideomycetidae</taxon>
        <taxon>Mycosphaerellales</taxon>
        <taxon>Teratosphaeriaceae</taxon>
        <taxon>Recurvomyces</taxon>
    </lineage>
</organism>
<dbReference type="GO" id="GO:0030170">
    <property type="term" value="F:pyridoxal phosphate binding"/>
    <property type="evidence" value="ECO:0007669"/>
    <property type="project" value="TreeGrafter"/>
</dbReference>
<dbReference type="GO" id="GO:0005524">
    <property type="term" value="F:ATP binding"/>
    <property type="evidence" value="ECO:0007669"/>
    <property type="project" value="TreeGrafter"/>
</dbReference>
<dbReference type="SUPFAM" id="SSF53686">
    <property type="entry name" value="Tryptophan synthase beta subunit-like PLP-dependent enzymes"/>
    <property type="match status" value="1"/>
</dbReference>
<dbReference type="GO" id="GO:0018114">
    <property type="term" value="F:threonine racemase activity"/>
    <property type="evidence" value="ECO:0007669"/>
    <property type="project" value="TreeGrafter"/>
</dbReference>
<dbReference type="AlphaFoldDB" id="A0AAE1C0J6"/>
<feature type="domain" description="Tryptophan synthase beta chain-like PALP" evidence="4">
    <location>
        <begin position="49"/>
        <end position="320"/>
    </location>
</feature>
<comment type="similarity">
    <text evidence="2">Belongs to the serine/threonine dehydratase family.</text>
</comment>
<gene>
    <name evidence="5" type="ORF">LTR78_006191</name>
</gene>
<dbReference type="PANTHER" id="PTHR43050:SF1">
    <property type="entry name" value="SERINE RACEMASE"/>
    <property type="match status" value="1"/>
</dbReference>
<dbReference type="Gene3D" id="3.40.50.1100">
    <property type="match status" value="2"/>
</dbReference>
<comment type="cofactor">
    <cofactor evidence="1">
        <name>pyridoxal 5'-phosphate</name>
        <dbReference type="ChEBI" id="CHEBI:597326"/>
    </cofactor>
</comment>
<evidence type="ECO:0000256" key="2">
    <source>
        <dbReference type="ARBA" id="ARBA00010869"/>
    </source>
</evidence>
<dbReference type="PANTHER" id="PTHR43050">
    <property type="entry name" value="SERINE / THREONINE RACEMASE FAMILY MEMBER"/>
    <property type="match status" value="1"/>
</dbReference>
<proteinExistence type="inferred from homology"/>
<protein>
    <recommendedName>
        <fullName evidence="4">Tryptophan synthase beta chain-like PALP domain-containing protein</fullName>
    </recommendedName>
</protein>